<gene>
    <name evidence="2" type="ORF">J2S05_001180</name>
</gene>
<dbReference type="InterPro" id="IPR001932">
    <property type="entry name" value="PPM-type_phosphatase-like_dom"/>
</dbReference>
<comment type="caution">
    <text evidence="2">The sequence shown here is derived from an EMBL/GenBank/DDBJ whole genome shotgun (WGS) entry which is preliminary data.</text>
</comment>
<proteinExistence type="predicted"/>
<protein>
    <submittedName>
        <fullName evidence="2">Protein phosphatase</fullName>
        <ecNumber evidence="2">3.1.3.16</ecNumber>
    </submittedName>
</protein>
<dbReference type="PANTHER" id="PTHR47992">
    <property type="entry name" value="PROTEIN PHOSPHATASE"/>
    <property type="match status" value="1"/>
</dbReference>
<dbReference type="SMART" id="SM00331">
    <property type="entry name" value="PP2C_SIG"/>
    <property type="match status" value="1"/>
</dbReference>
<dbReference type="InterPro" id="IPR036457">
    <property type="entry name" value="PPM-type-like_dom_sf"/>
</dbReference>
<sequence length="253" mass="27591">MTTLLDYVFLSDVGQVRTHNEDSGGTYVTDAGLLAYVADGMGGHRAGDVASAMTSKLLKEAWEGLKQPLSAKEAEVWLKQQFTEINESVYEYANNHEDCKGMGTTLVAAICTDEYVAIGHIGDSRAYIRTDEGFSQKTADHSLVEELRRTGQISAEEAENHPRKNVLLRALGTELSIKMDVMILPIEETRDLLLCSDGLSDKLSVSEMGVLLSSDRSAEAVSETFIQQANERGGEDNISIALIRFPTAADRVG</sequence>
<dbReference type="EC" id="3.1.3.16" evidence="2"/>
<evidence type="ECO:0000259" key="1">
    <source>
        <dbReference type="PROSITE" id="PS51746"/>
    </source>
</evidence>
<evidence type="ECO:0000313" key="3">
    <source>
        <dbReference type="Proteomes" id="UP001225034"/>
    </source>
</evidence>
<reference evidence="2 3" key="1">
    <citation type="submission" date="2023-07" db="EMBL/GenBank/DDBJ databases">
        <title>Genomic Encyclopedia of Type Strains, Phase IV (KMG-IV): sequencing the most valuable type-strain genomes for metagenomic binning, comparative biology and taxonomic classification.</title>
        <authorList>
            <person name="Goeker M."/>
        </authorList>
    </citation>
    <scope>NUCLEOTIDE SEQUENCE [LARGE SCALE GENOMIC DNA]</scope>
    <source>
        <strain evidence="2 3">DSM 19154</strain>
    </source>
</reference>
<dbReference type="CDD" id="cd00143">
    <property type="entry name" value="PP2Cc"/>
    <property type="match status" value="1"/>
</dbReference>
<name>A0ABT9YEX9_9BACI</name>
<dbReference type="InterPro" id="IPR015655">
    <property type="entry name" value="PP2C"/>
</dbReference>
<evidence type="ECO:0000313" key="2">
    <source>
        <dbReference type="EMBL" id="MDQ0206406.1"/>
    </source>
</evidence>
<dbReference type="RefSeq" id="WP_306980789.1">
    <property type="nucleotide sequence ID" value="NZ_JAUSUA010000001.1"/>
</dbReference>
<keyword evidence="2" id="KW-0378">Hydrolase</keyword>
<accession>A0ABT9YEX9</accession>
<dbReference type="GO" id="GO:0004722">
    <property type="term" value="F:protein serine/threonine phosphatase activity"/>
    <property type="evidence" value="ECO:0007669"/>
    <property type="project" value="UniProtKB-EC"/>
</dbReference>
<dbReference type="Gene3D" id="3.60.40.10">
    <property type="entry name" value="PPM-type phosphatase domain"/>
    <property type="match status" value="1"/>
</dbReference>
<dbReference type="SUPFAM" id="SSF81606">
    <property type="entry name" value="PP2C-like"/>
    <property type="match status" value="1"/>
</dbReference>
<dbReference type="Pfam" id="PF13672">
    <property type="entry name" value="PP2C_2"/>
    <property type="match status" value="1"/>
</dbReference>
<dbReference type="EMBL" id="JAUSUA010000001">
    <property type="protein sequence ID" value="MDQ0206406.1"/>
    <property type="molecule type" value="Genomic_DNA"/>
</dbReference>
<dbReference type="NCBIfam" id="NF033484">
    <property type="entry name" value="Stp1_PP2C_phos"/>
    <property type="match status" value="1"/>
</dbReference>
<dbReference type="SMART" id="SM00332">
    <property type="entry name" value="PP2Cc"/>
    <property type="match status" value="1"/>
</dbReference>
<dbReference type="Proteomes" id="UP001225034">
    <property type="component" value="Unassembled WGS sequence"/>
</dbReference>
<organism evidence="2 3">
    <name type="scientific">Alkalicoccobacillus murimartini</name>
    <dbReference type="NCBI Taxonomy" id="171685"/>
    <lineage>
        <taxon>Bacteria</taxon>
        <taxon>Bacillati</taxon>
        <taxon>Bacillota</taxon>
        <taxon>Bacilli</taxon>
        <taxon>Bacillales</taxon>
        <taxon>Bacillaceae</taxon>
        <taxon>Alkalicoccobacillus</taxon>
    </lineage>
</organism>
<keyword evidence="3" id="KW-1185">Reference proteome</keyword>
<dbReference type="PROSITE" id="PS51746">
    <property type="entry name" value="PPM_2"/>
    <property type="match status" value="1"/>
</dbReference>
<feature type="domain" description="PPM-type phosphatase" evidence="1">
    <location>
        <begin position="6"/>
        <end position="245"/>
    </location>
</feature>